<evidence type="ECO:0000256" key="3">
    <source>
        <dbReference type="ARBA" id="ARBA00022553"/>
    </source>
</evidence>
<reference evidence="10" key="1">
    <citation type="journal article" date="2014" name="Int. J. Syst. Evol. Microbiol.">
        <title>Complete genome sequence of Corynebacterium casei LMG S-19264T (=DSM 44701T), isolated from a smear-ripened cheese.</title>
        <authorList>
            <consortium name="US DOE Joint Genome Institute (JGI-PGF)"/>
            <person name="Walter F."/>
            <person name="Albersmeier A."/>
            <person name="Kalinowski J."/>
            <person name="Ruckert C."/>
        </authorList>
    </citation>
    <scope>NUCLEOTIDE SEQUENCE</scope>
    <source>
        <strain evidence="10">JCM 19596</strain>
    </source>
</reference>
<dbReference type="SUPFAM" id="SSF55781">
    <property type="entry name" value="GAF domain-like"/>
    <property type="match status" value="1"/>
</dbReference>
<dbReference type="InterPro" id="IPR050736">
    <property type="entry name" value="Sensor_HK_Regulatory"/>
</dbReference>
<evidence type="ECO:0000313" key="11">
    <source>
        <dbReference type="Proteomes" id="UP000607197"/>
    </source>
</evidence>
<dbReference type="PANTHER" id="PTHR43711">
    <property type="entry name" value="TWO-COMPONENT HISTIDINE KINASE"/>
    <property type="match status" value="1"/>
</dbReference>
<dbReference type="SUPFAM" id="SSF47384">
    <property type="entry name" value="Homodimeric domain of signal transducing histidine kinase"/>
    <property type="match status" value="1"/>
</dbReference>
<evidence type="ECO:0000259" key="8">
    <source>
        <dbReference type="PROSITE" id="PS50109"/>
    </source>
</evidence>
<dbReference type="SUPFAM" id="SSF55874">
    <property type="entry name" value="ATPase domain of HSP90 chaperone/DNA topoisomerase II/histidine kinase"/>
    <property type="match status" value="1"/>
</dbReference>
<evidence type="ECO:0000256" key="7">
    <source>
        <dbReference type="SAM" id="MobiDB-lite"/>
    </source>
</evidence>
<dbReference type="Gene3D" id="3.30.450.20">
    <property type="entry name" value="PAS domain"/>
    <property type="match status" value="2"/>
</dbReference>
<dbReference type="SMART" id="SM00091">
    <property type="entry name" value="PAS"/>
    <property type="match status" value="2"/>
</dbReference>
<dbReference type="CDD" id="cd00075">
    <property type="entry name" value="HATPase"/>
    <property type="match status" value="1"/>
</dbReference>
<dbReference type="CDD" id="cd00130">
    <property type="entry name" value="PAS"/>
    <property type="match status" value="2"/>
</dbReference>
<comment type="caution">
    <text evidence="10">The sequence shown here is derived from an EMBL/GenBank/DDBJ whole genome shotgun (WGS) entry which is preliminary data.</text>
</comment>
<dbReference type="Pfam" id="PF02518">
    <property type="entry name" value="HATPase_c"/>
    <property type="match status" value="1"/>
</dbReference>
<accession>A0A830FEP6</accession>
<dbReference type="OrthoDB" id="342253at2157"/>
<dbReference type="SUPFAM" id="SSF55785">
    <property type="entry name" value="PYP-like sensor domain (PAS domain)"/>
    <property type="match status" value="2"/>
</dbReference>
<evidence type="ECO:0000256" key="2">
    <source>
        <dbReference type="ARBA" id="ARBA00012438"/>
    </source>
</evidence>
<dbReference type="SMART" id="SM00065">
    <property type="entry name" value="GAF"/>
    <property type="match status" value="1"/>
</dbReference>
<protein>
    <recommendedName>
        <fullName evidence="2">histidine kinase</fullName>
        <ecNumber evidence="2">2.7.13.3</ecNumber>
    </recommendedName>
</protein>
<dbReference type="NCBIfam" id="TIGR00229">
    <property type="entry name" value="sensory_box"/>
    <property type="match status" value="1"/>
</dbReference>
<evidence type="ECO:0000256" key="6">
    <source>
        <dbReference type="ARBA" id="ARBA00023012"/>
    </source>
</evidence>
<dbReference type="Gene3D" id="1.10.287.130">
    <property type="match status" value="1"/>
</dbReference>
<sequence length="662" mass="72472">MSQPLGVSADALTDLVFTVDGDGRLVDWNDATATVTGYDADALAARHATDLVADTDGDVAAALDRRRGAVETTLRTAEGEHLPYEFRIDPAGDAAAAVVVGRDASGRPSRDVFDRMTDAFLIVDRHWRITYANDLAASLLDTVEADDTDVEGSHLFDDVPSLEGTVFGRRYREAMETQEPAAFEEFYEPLDAWFDVRVYPTDSGISIYVRDVTDRHEQRDAIENRERVLREMYEIISSRDRSFTEQVEALLALGRDELDVSYGTLSRIDGEDYHFEVVDGAGDLVEAGDVVSLSATNCERTASTQRTLVIGDLPRDAPDLVERAGYTQMNIACYLGAPIFVGDDVYGTFCFYDTQPRTESFSDWEVTLVDLMSRWVSYGIEREQTSERLARQNERLDRFASVLSHDIRNPLNIAIGNVELARETGDDDALESARSALDRIETLVDDLLSLSRAGVSVDDLEPVRLDAAARRAWEHVDTRNATLTVETDRAIVVDESRLTQLLENLFRNSVEHGSPGPPSQARGDAVEHGSTGSRSRAHENSVEHGGSDVTVTVGDLDGGPDDEREHVGTSPSDDPARTDTSSSGDPTRTGFYVADDGPGIPEGERDQVFERGFTTADDGTGFGLAIVEEVAAAHDWTVTVTESESGGARFEFANVEWAAASE</sequence>
<evidence type="ECO:0000313" key="10">
    <source>
        <dbReference type="EMBL" id="GGL47734.1"/>
    </source>
</evidence>
<dbReference type="InterPro" id="IPR003661">
    <property type="entry name" value="HisK_dim/P_dom"/>
</dbReference>
<keyword evidence="4" id="KW-0808">Transferase</keyword>
<dbReference type="CDD" id="cd00082">
    <property type="entry name" value="HisKA"/>
    <property type="match status" value="1"/>
</dbReference>
<dbReference type="InterPro" id="IPR036097">
    <property type="entry name" value="HisK_dim/P_sf"/>
</dbReference>
<dbReference type="RefSeq" id="WP_188975030.1">
    <property type="nucleotide sequence ID" value="NZ_BMPG01000001.1"/>
</dbReference>
<feature type="domain" description="Histidine kinase" evidence="8">
    <location>
        <begin position="402"/>
        <end position="652"/>
    </location>
</feature>
<gene>
    <name evidence="10" type="ORF">GCM10009039_02470</name>
</gene>
<dbReference type="Pfam" id="PF08448">
    <property type="entry name" value="PAS_4"/>
    <property type="match status" value="1"/>
</dbReference>
<dbReference type="PROSITE" id="PS50112">
    <property type="entry name" value="PAS"/>
    <property type="match status" value="1"/>
</dbReference>
<organism evidence="10 11">
    <name type="scientific">Halocalculus aciditolerans</name>
    <dbReference type="NCBI Taxonomy" id="1383812"/>
    <lineage>
        <taxon>Archaea</taxon>
        <taxon>Methanobacteriati</taxon>
        <taxon>Methanobacteriota</taxon>
        <taxon>Stenosarchaea group</taxon>
        <taxon>Halobacteria</taxon>
        <taxon>Halobacteriales</taxon>
        <taxon>Halobacteriaceae</taxon>
        <taxon>Halocalculus</taxon>
    </lineage>
</organism>
<dbReference type="SMART" id="SM00387">
    <property type="entry name" value="HATPase_c"/>
    <property type="match status" value="1"/>
</dbReference>
<dbReference type="InterPro" id="IPR005467">
    <property type="entry name" value="His_kinase_dom"/>
</dbReference>
<keyword evidence="6" id="KW-0902">Two-component regulatory system</keyword>
<dbReference type="EC" id="2.7.13.3" evidence="2"/>
<dbReference type="Gene3D" id="3.30.565.10">
    <property type="entry name" value="Histidine kinase-like ATPase, C-terminal domain"/>
    <property type="match status" value="1"/>
</dbReference>
<dbReference type="InterPro" id="IPR004358">
    <property type="entry name" value="Sig_transdc_His_kin-like_C"/>
</dbReference>
<dbReference type="Pfam" id="PF13426">
    <property type="entry name" value="PAS_9"/>
    <property type="match status" value="1"/>
</dbReference>
<feature type="domain" description="PAS" evidence="9">
    <location>
        <begin position="10"/>
        <end position="46"/>
    </location>
</feature>
<dbReference type="InterPro" id="IPR013656">
    <property type="entry name" value="PAS_4"/>
</dbReference>
<evidence type="ECO:0000256" key="1">
    <source>
        <dbReference type="ARBA" id="ARBA00000085"/>
    </source>
</evidence>
<dbReference type="InterPro" id="IPR036890">
    <property type="entry name" value="HATPase_C_sf"/>
</dbReference>
<name>A0A830FEP6_9EURY</name>
<dbReference type="InterPro" id="IPR029016">
    <property type="entry name" value="GAF-like_dom_sf"/>
</dbReference>
<dbReference type="PANTHER" id="PTHR43711:SF1">
    <property type="entry name" value="HISTIDINE KINASE 1"/>
    <property type="match status" value="1"/>
</dbReference>
<dbReference type="GO" id="GO:0000155">
    <property type="term" value="F:phosphorelay sensor kinase activity"/>
    <property type="evidence" value="ECO:0007669"/>
    <property type="project" value="InterPro"/>
</dbReference>
<dbReference type="PRINTS" id="PR00344">
    <property type="entry name" value="BCTRLSENSOR"/>
</dbReference>
<dbReference type="Pfam" id="PF00512">
    <property type="entry name" value="HisKA"/>
    <property type="match status" value="1"/>
</dbReference>
<evidence type="ECO:0000259" key="9">
    <source>
        <dbReference type="PROSITE" id="PS50112"/>
    </source>
</evidence>
<dbReference type="InterPro" id="IPR003018">
    <property type="entry name" value="GAF"/>
</dbReference>
<feature type="compositionally biased region" description="Basic and acidic residues" evidence="7">
    <location>
        <begin position="536"/>
        <end position="546"/>
    </location>
</feature>
<dbReference type="EMBL" id="BMPG01000001">
    <property type="protein sequence ID" value="GGL47734.1"/>
    <property type="molecule type" value="Genomic_DNA"/>
</dbReference>
<comment type="catalytic activity">
    <reaction evidence="1">
        <text>ATP + protein L-histidine = ADP + protein N-phospho-L-histidine.</text>
        <dbReference type="EC" id="2.7.13.3"/>
    </reaction>
</comment>
<dbReference type="PROSITE" id="PS50109">
    <property type="entry name" value="HIS_KIN"/>
    <property type="match status" value="1"/>
</dbReference>
<dbReference type="SMART" id="SM00388">
    <property type="entry name" value="HisKA"/>
    <property type="match status" value="1"/>
</dbReference>
<reference evidence="10" key="2">
    <citation type="submission" date="2020-09" db="EMBL/GenBank/DDBJ databases">
        <authorList>
            <person name="Sun Q."/>
            <person name="Ohkuma M."/>
        </authorList>
    </citation>
    <scope>NUCLEOTIDE SEQUENCE</scope>
    <source>
        <strain evidence="10">JCM 19596</strain>
    </source>
</reference>
<proteinExistence type="predicted"/>
<dbReference type="AlphaFoldDB" id="A0A830FEP6"/>
<dbReference type="Proteomes" id="UP000607197">
    <property type="component" value="Unassembled WGS sequence"/>
</dbReference>
<evidence type="ECO:0000256" key="4">
    <source>
        <dbReference type="ARBA" id="ARBA00022679"/>
    </source>
</evidence>
<dbReference type="InterPro" id="IPR000014">
    <property type="entry name" value="PAS"/>
</dbReference>
<keyword evidence="3" id="KW-0597">Phosphoprotein</keyword>
<keyword evidence="11" id="KW-1185">Reference proteome</keyword>
<dbReference type="InterPro" id="IPR003594">
    <property type="entry name" value="HATPase_dom"/>
</dbReference>
<dbReference type="InterPro" id="IPR035965">
    <property type="entry name" value="PAS-like_dom_sf"/>
</dbReference>
<dbReference type="Gene3D" id="3.30.450.40">
    <property type="match status" value="1"/>
</dbReference>
<feature type="region of interest" description="Disordered" evidence="7">
    <location>
        <begin position="508"/>
        <end position="601"/>
    </location>
</feature>
<dbReference type="Pfam" id="PF01590">
    <property type="entry name" value="GAF"/>
    <property type="match status" value="1"/>
</dbReference>
<evidence type="ECO:0000256" key="5">
    <source>
        <dbReference type="ARBA" id="ARBA00022777"/>
    </source>
</evidence>
<keyword evidence="5" id="KW-0418">Kinase</keyword>